<dbReference type="PANTHER" id="PTHR31698:SF8">
    <property type="entry name" value="LYSOZYME G-RELATED"/>
    <property type="match status" value="1"/>
</dbReference>
<evidence type="ECO:0000313" key="1">
    <source>
        <dbReference type="EMBL" id="QXT57852.1"/>
    </source>
</evidence>
<dbReference type="InterPro" id="IPR023346">
    <property type="entry name" value="Lysozyme-like_dom_sf"/>
</dbReference>
<dbReference type="PANTHER" id="PTHR31698">
    <property type="entry name" value="LYSOZYME G FAMILY MEMBER"/>
    <property type="match status" value="1"/>
</dbReference>
<reference evidence="1" key="1">
    <citation type="submission" date="2021-02" db="EMBL/GenBank/DDBJ databases">
        <title>Distinct virome patterns of the invasive cane toad (Rhinella marina) across its native and introduced ranges.</title>
        <authorList>
            <person name="Russo A.G."/>
            <person name="Harding E.F."/>
            <person name="Yan G.J."/>
            <person name="Selechnik D."/>
            <person name="Ducatez S."/>
            <person name="DeVore J.L."/>
            <person name="Zhou J."/>
            <person name="Sarma R.R."/>
            <person name="Lee Y.P."/>
            <person name="Richardson M.F."/>
            <person name="Shine R."/>
            <person name="Rollins L.A."/>
            <person name="White P.A."/>
        </authorList>
    </citation>
    <scope>NUCLEOTIDE SEQUENCE</scope>
</reference>
<accession>A0A8F6YI27</accession>
<dbReference type="SUPFAM" id="SSF53955">
    <property type="entry name" value="Lysozyme-like"/>
    <property type="match status" value="1"/>
</dbReference>
<protein>
    <submittedName>
        <fullName evidence="1">Lysozyme g-like homolog</fullName>
    </submittedName>
</protein>
<dbReference type="GO" id="GO:0005576">
    <property type="term" value="C:extracellular region"/>
    <property type="evidence" value="ECO:0007669"/>
    <property type="project" value="TreeGrafter"/>
</dbReference>
<dbReference type="GO" id="GO:0003796">
    <property type="term" value="F:lysozyme activity"/>
    <property type="evidence" value="ECO:0007669"/>
    <property type="project" value="TreeGrafter"/>
</dbReference>
<dbReference type="EMBL" id="MW582958">
    <property type="protein sequence ID" value="QXT57852.1"/>
    <property type="molecule type" value="Genomic_DNA"/>
</dbReference>
<proteinExistence type="predicted"/>
<dbReference type="GO" id="GO:0050830">
    <property type="term" value="P:defense response to Gram-positive bacterium"/>
    <property type="evidence" value="ECO:0007669"/>
    <property type="project" value="TreeGrafter"/>
</dbReference>
<organism evidence="1">
    <name type="scientific">Rhinella marina erythrocytic-like virus</name>
    <dbReference type="NCBI Taxonomy" id="2859906"/>
    <lineage>
        <taxon>Viruses</taxon>
        <taxon>Varidnaviria</taxon>
        <taxon>Bamfordvirae</taxon>
        <taxon>Nucleocytoviricota</taxon>
        <taxon>Megaviricetes</taxon>
        <taxon>Pimascovirales</taxon>
        <taxon>Pimascovirales incertae sedis</taxon>
        <taxon>Iridoviridae</taxon>
    </lineage>
</organism>
<name>A0A8F6YI27_9VIRU</name>
<dbReference type="Gene3D" id="1.10.530.10">
    <property type="match status" value="1"/>
</dbReference>
<sequence>MHITIKVFIVIVIFLLVFAMVTGRVPQILPAIRAGKFVGNNPTPPPPRSTRYFGNIDNITASGAGELTKKNAEGTLTAFDKKESIEATHNIKSLSGIDASKYIAKQDLKRLESYKTLIHEVSKETGFDGSLLAAIISKECNGNPNFLNNGGWNWNKKRFGLLRLNSTYINVLGTYNSKEHLLQGVEGYIKLFDKISTMFPTWSQEQRLKTTIAASNAGWQHIGTDYNLIDNHTEGKDYSNDVIVRAKFYKQHGFSIT</sequence>